<reference evidence="1 2" key="1">
    <citation type="submission" date="2017-05" db="EMBL/GenBank/DDBJ databases">
        <title>Complete and WGS of Bordetella genogroups.</title>
        <authorList>
            <person name="Spilker T."/>
            <person name="LiPuma J."/>
        </authorList>
    </citation>
    <scope>NUCLEOTIDE SEQUENCE [LARGE SCALE GENOMIC DNA]</scope>
    <source>
        <strain evidence="1 2">AU10456</strain>
    </source>
</reference>
<dbReference type="InterPro" id="IPR036291">
    <property type="entry name" value="NAD(P)-bd_dom_sf"/>
</dbReference>
<dbReference type="RefSeq" id="WP_094804330.1">
    <property type="nucleotide sequence ID" value="NZ_NEVP01000016.1"/>
</dbReference>
<proteinExistence type="predicted"/>
<evidence type="ECO:0000313" key="1">
    <source>
        <dbReference type="EMBL" id="OZI43828.1"/>
    </source>
</evidence>
<organism evidence="1 2">
    <name type="scientific">Bordetella genomosp. 5</name>
    <dbReference type="NCBI Taxonomy" id="1395608"/>
    <lineage>
        <taxon>Bacteria</taxon>
        <taxon>Pseudomonadati</taxon>
        <taxon>Pseudomonadota</taxon>
        <taxon>Betaproteobacteria</taxon>
        <taxon>Burkholderiales</taxon>
        <taxon>Alcaligenaceae</taxon>
        <taxon>Bordetella</taxon>
    </lineage>
</organism>
<keyword evidence="2" id="KW-1185">Reference proteome</keyword>
<dbReference type="PIRSF" id="PIRSF001439">
    <property type="entry name" value="CryM"/>
    <property type="match status" value="1"/>
</dbReference>
<dbReference type="GO" id="GO:0005737">
    <property type="term" value="C:cytoplasm"/>
    <property type="evidence" value="ECO:0007669"/>
    <property type="project" value="TreeGrafter"/>
</dbReference>
<dbReference type="EMBL" id="NEVP01000016">
    <property type="protein sequence ID" value="OZI43828.1"/>
    <property type="molecule type" value="Genomic_DNA"/>
</dbReference>
<dbReference type="PANTHER" id="PTHR13812">
    <property type="entry name" value="KETIMINE REDUCTASE MU-CRYSTALLIN"/>
    <property type="match status" value="1"/>
</dbReference>
<name>A0A261T2F2_9BORD</name>
<dbReference type="Gene3D" id="3.30.1780.10">
    <property type="entry name" value="ornithine cyclodeaminase, domain 1"/>
    <property type="match status" value="1"/>
</dbReference>
<dbReference type="AlphaFoldDB" id="A0A261T2F2"/>
<dbReference type="Gene3D" id="3.40.50.720">
    <property type="entry name" value="NAD(P)-binding Rossmann-like Domain"/>
    <property type="match status" value="1"/>
</dbReference>
<dbReference type="OrthoDB" id="5293744at2"/>
<dbReference type="Proteomes" id="UP000216913">
    <property type="component" value="Unassembled WGS sequence"/>
</dbReference>
<gene>
    <name evidence="1" type="ORF">CAL25_23155</name>
</gene>
<dbReference type="PANTHER" id="PTHR13812:SF19">
    <property type="entry name" value="KETIMINE REDUCTASE MU-CRYSTALLIN"/>
    <property type="match status" value="1"/>
</dbReference>
<comment type="caution">
    <text evidence="1">The sequence shown here is derived from an EMBL/GenBank/DDBJ whole genome shotgun (WGS) entry which is preliminary data.</text>
</comment>
<dbReference type="SUPFAM" id="SSF51735">
    <property type="entry name" value="NAD(P)-binding Rossmann-fold domains"/>
    <property type="match status" value="1"/>
</dbReference>
<accession>A0A261T2F2</accession>
<dbReference type="Pfam" id="PF02423">
    <property type="entry name" value="OCD_Mu_crystall"/>
    <property type="match status" value="1"/>
</dbReference>
<protein>
    <submittedName>
        <fullName evidence="1">Deaminase</fullName>
    </submittedName>
</protein>
<dbReference type="InterPro" id="IPR003462">
    <property type="entry name" value="ODC_Mu_crystall"/>
</dbReference>
<evidence type="ECO:0000313" key="2">
    <source>
        <dbReference type="Proteomes" id="UP000216913"/>
    </source>
</evidence>
<dbReference type="InterPro" id="IPR023401">
    <property type="entry name" value="ODC_N"/>
</dbReference>
<sequence>MNPAMRYLSEADVVGVLDMPRAIDALADTLTQQGLGQARNVPKALATWGEGSSMHALGSVMTGEGGLCGFKTWVHTKQGGGSVFTLFDATRGTLLAVIEARALGMLRTAAITGLATRLLAPATSRHAALIGTGPQAVTQLAALAAVRSPQTVRVFSPTPEKREAFVRQARERYDFEVEAAGSLDAALEGADIVTLITRAESPFVGASQLRDCLHLNAVGAILPARAEFMPDVFERADLVAVDDIENARRGSRELRERFGTGPEPWTGVTVLSDLLAQGGVHHRPEGARMTLFKGMGMGLSDLALARVVYEAARERDLGVKLAPQTRENLLLAH</sequence>